<name>F2NI27_DESAR</name>
<gene>
    <name evidence="2" type="ordered locus">Desac_1813</name>
</gene>
<dbReference type="InterPro" id="IPR006531">
    <property type="entry name" value="Gp5/Vgr_OB"/>
</dbReference>
<proteinExistence type="predicted"/>
<accession>F2NI27</accession>
<organism evidence="2 3">
    <name type="scientific">Desulfobacca acetoxidans (strain ATCC 700848 / DSM 11109 / ASRB2)</name>
    <dbReference type="NCBI Taxonomy" id="880072"/>
    <lineage>
        <taxon>Bacteria</taxon>
        <taxon>Pseudomonadati</taxon>
        <taxon>Thermodesulfobacteriota</taxon>
        <taxon>Desulfobaccia</taxon>
        <taxon>Desulfobaccales</taxon>
        <taxon>Desulfobaccaceae</taxon>
        <taxon>Desulfobacca</taxon>
    </lineage>
</organism>
<reference evidence="3" key="2">
    <citation type="submission" date="2011-03" db="EMBL/GenBank/DDBJ databases">
        <title>The complete genome of Desulfobacca acetoxidans DSM 11109.</title>
        <authorList>
            <consortium name="US DOE Joint Genome Institute (JGI-PGF)"/>
            <person name="Lucas S."/>
            <person name="Copeland A."/>
            <person name="Lapidus A."/>
            <person name="Bruce D."/>
            <person name="Goodwin L."/>
            <person name="Pitluck S."/>
            <person name="Peters L."/>
            <person name="Kyrpides N."/>
            <person name="Mavromatis K."/>
            <person name="Ivanova N."/>
            <person name="Ovchinnikova G."/>
            <person name="Teshima H."/>
            <person name="Detter J.C."/>
            <person name="Han C."/>
            <person name="Land M."/>
            <person name="Hauser L."/>
            <person name="Markowitz V."/>
            <person name="Cheng J.-F."/>
            <person name="Hugenholtz P."/>
            <person name="Woyke T."/>
            <person name="Wu D."/>
            <person name="Spring S."/>
            <person name="Schueler E."/>
            <person name="Brambilla E."/>
            <person name="Klenk H.-P."/>
            <person name="Eisen J.A."/>
        </authorList>
    </citation>
    <scope>NUCLEOTIDE SEQUENCE [LARGE SCALE GENOMIC DNA]</scope>
    <source>
        <strain evidence="3">ATCC 700848 / DSM 11109 / ASRB2</strain>
    </source>
</reference>
<evidence type="ECO:0000313" key="3">
    <source>
        <dbReference type="Proteomes" id="UP000000483"/>
    </source>
</evidence>
<dbReference type="eggNOG" id="COG3501">
    <property type="taxonomic scope" value="Bacteria"/>
</dbReference>
<dbReference type="RefSeq" id="WP_013706762.1">
    <property type="nucleotide sequence ID" value="NC_015388.1"/>
</dbReference>
<dbReference type="Pfam" id="PF04717">
    <property type="entry name" value="Phage_base_V"/>
    <property type="match status" value="1"/>
</dbReference>
<keyword evidence="3" id="KW-1185">Reference proteome</keyword>
<feature type="domain" description="Gp5/Type VI secretion system Vgr protein OB-fold" evidence="1">
    <location>
        <begin position="23"/>
        <end position="97"/>
    </location>
</feature>
<dbReference type="STRING" id="880072.Desac_1813"/>
<dbReference type="EMBL" id="CP002629">
    <property type="protein sequence ID" value="AEB09653.1"/>
    <property type="molecule type" value="Genomic_DNA"/>
</dbReference>
<dbReference type="KEGG" id="dao:Desac_1813"/>
<evidence type="ECO:0000259" key="1">
    <source>
        <dbReference type="Pfam" id="PF04717"/>
    </source>
</evidence>
<protein>
    <recommendedName>
        <fullName evidence="1">Gp5/Type VI secretion system Vgr protein OB-fold domain-containing protein</fullName>
    </recommendedName>
</protein>
<dbReference type="Proteomes" id="UP000000483">
    <property type="component" value="Chromosome"/>
</dbReference>
<dbReference type="Gene3D" id="2.40.50.230">
    <property type="entry name" value="Gp5 N-terminal domain"/>
    <property type="match status" value="1"/>
</dbReference>
<evidence type="ECO:0000313" key="2">
    <source>
        <dbReference type="EMBL" id="AEB09653.1"/>
    </source>
</evidence>
<dbReference type="AlphaFoldDB" id="F2NI27"/>
<reference evidence="2 3" key="1">
    <citation type="journal article" date="2011" name="Stand. Genomic Sci.">
        <title>Complete genome sequence of the acetate-degrading sulfate reducer Desulfobacca acetoxidans type strain (ASRB2).</title>
        <authorList>
            <person name="Goker M."/>
            <person name="Teshima H."/>
            <person name="Lapidus A."/>
            <person name="Nolan M."/>
            <person name="Lucas S."/>
            <person name="Hammon N."/>
            <person name="Deshpande S."/>
            <person name="Cheng J.F."/>
            <person name="Tapia R."/>
            <person name="Han C."/>
            <person name="Goodwin L."/>
            <person name="Pitluck S."/>
            <person name="Huntemann M."/>
            <person name="Liolios K."/>
            <person name="Ivanova N."/>
            <person name="Pagani I."/>
            <person name="Mavromatis K."/>
            <person name="Ovchinikova G."/>
            <person name="Pati A."/>
            <person name="Chen A."/>
            <person name="Palaniappan K."/>
            <person name="Land M."/>
            <person name="Hauser L."/>
            <person name="Brambilla E.M."/>
            <person name="Rohde M."/>
            <person name="Spring S."/>
            <person name="Detter J.C."/>
            <person name="Woyke T."/>
            <person name="Bristow J."/>
            <person name="Eisen J.A."/>
            <person name="Markowitz V."/>
            <person name="Hugenholtz P."/>
            <person name="Kyrpides N.C."/>
            <person name="Klenk H.P."/>
        </authorList>
    </citation>
    <scope>NUCLEOTIDE SEQUENCE [LARGE SCALE GENOMIC DNA]</scope>
    <source>
        <strain evidence="3">ATCC 700848 / DSM 11109 / ASRB2</strain>
    </source>
</reference>
<dbReference type="OrthoDB" id="9762420at2"/>
<dbReference type="SUPFAM" id="SSF69255">
    <property type="entry name" value="gp5 N-terminal domain-like"/>
    <property type="match status" value="1"/>
</dbReference>
<sequence length="189" mass="20323">MLLDNYNLDAVVTWIRSHYFGKYAGRVTDTNDPLGKGRLKVEVPDVFADGTAVWAMPCVPYAGDQVGFKSFPPVGSNVWIEFEKGDISYPVWVGFFWGDGEMPSEAGQDDNVKLWKTGAFTITIDDQAEEMVITANSGATLTISTEIKAEVSSSTATVATGGITLEGSGKKVEVTQVSVKINDGALEVT</sequence>
<dbReference type="HOGENOM" id="CLU_019505_1_0_7"/>
<dbReference type="InterPro" id="IPR037026">
    <property type="entry name" value="Vgr_OB-fold_dom_sf"/>
</dbReference>